<evidence type="ECO:0000313" key="3">
    <source>
        <dbReference type="Proteomes" id="UP000472335"/>
    </source>
</evidence>
<dbReference type="RefSeq" id="WP_165258020.1">
    <property type="nucleotide sequence ID" value="NZ_JAAKZY010000029.1"/>
</dbReference>
<reference evidence="2 3" key="1">
    <citation type="submission" date="2020-02" db="EMBL/GenBank/DDBJ databases">
        <title>Whole-genome analyses of novel actinobacteria.</title>
        <authorList>
            <person name="Sahin N."/>
            <person name="Gencbay T."/>
        </authorList>
    </citation>
    <scope>NUCLEOTIDE SEQUENCE [LARGE SCALE GENOMIC DNA]</scope>
    <source>
        <strain evidence="2 3">HC44</strain>
    </source>
</reference>
<gene>
    <name evidence="2" type="ORF">G5C60_12110</name>
</gene>
<keyword evidence="3" id="KW-1185">Reference proteome</keyword>
<dbReference type="EMBL" id="JAAKZY010000029">
    <property type="protein sequence ID" value="NGO08348.1"/>
    <property type="molecule type" value="Genomic_DNA"/>
</dbReference>
<name>A0A6G4V2Q4_9ACTN</name>
<dbReference type="InterPro" id="IPR037401">
    <property type="entry name" value="SnoaL-like"/>
</dbReference>
<evidence type="ECO:0000313" key="2">
    <source>
        <dbReference type="EMBL" id="NGO08348.1"/>
    </source>
</evidence>
<protein>
    <submittedName>
        <fullName evidence="2">SnoaL-like domain-containing protein</fullName>
    </submittedName>
</protein>
<accession>A0A6G4V2Q4</accession>
<organism evidence="2 3">
    <name type="scientific">Streptomyces scabichelini</name>
    <dbReference type="NCBI Taxonomy" id="2711217"/>
    <lineage>
        <taxon>Bacteria</taxon>
        <taxon>Bacillati</taxon>
        <taxon>Actinomycetota</taxon>
        <taxon>Actinomycetes</taxon>
        <taxon>Kitasatosporales</taxon>
        <taxon>Streptomycetaceae</taxon>
        <taxon>Streptomyces</taxon>
    </lineage>
</organism>
<evidence type="ECO:0000259" key="1">
    <source>
        <dbReference type="Pfam" id="PF13577"/>
    </source>
</evidence>
<dbReference type="Proteomes" id="UP000472335">
    <property type="component" value="Unassembled WGS sequence"/>
</dbReference>
<dbReference type="AlphaFoldDB" id="A0A6G4V2Q4"/>
<dbReference type="Pfam" id="PF13577">
    <property type="entry name" value="SnoaL_4"/>
    <property type="match status" value="1"/>
</dbReference>
<dbReference type="SUPFAM" id="SSF54427">
    <property type="entry name" value="NTF2-like"/>
    <property type="match status" value="1"/>
</dbReference>
<sequence length="145" mass="16162">MVSPVDPSDAVGHCRALVVSYHRDIDRGRAAAGISAFADDAEFEAHGRVFRGRDEILGFLKAREANTGRQTVHVLANEVVTGQDDEDDGSDDMRVELQTIVLLHVRQPDGTYVLDRVLSTVHRFRHSGGEWRITHRTSRPLHPTV</sequence>
<dbReference type="InterPro" id="IPR032710">
    <property type="entry name" value="NTF2-like_dom_sf"/>
</dbReference>
<feature type="domain" description="SnoaL-like" evidence="1">
    <location>
        <begin position="14"/>
        <end position="137"/>
    </location>
</feature>
<proteinExistence type="predicted"/>
<comment type="caution">
    <text evidence="2">The sequence shown here is derived from an EMBL/GenBank/DDBJ whole genome shotgun (WGS) entry which is preliminary data.</text>
</comment>
<dbReference type="Gene3D" id="3.10.450.50">
    <property type="match status" value="1"/>
</dbReference>